<dbReference type="Proteomes" id="UP001161247">
    <property type="component" value="Chromosome 8"/>
</dbReference>
<keyword evidence="2" id="KW-1185">Reference proteome</keyword>
<dbReference type="EMBL" id="OX459125">
    <property type="protein sequence ID" value="CAI9115322.1"/>
    <property type="molecule type" value="Genomic_DNA"/>
</dbReference>
<evidence type="ECO:0000313" key="2">
    <source>
        <dbReference type="Proteomes" id="UP001161247"/>
    </source>
</evidence>
<accession>A0AAV1E6L6</accession>
<sequence length="539" mass="60193">MKAPIWVSLCDLPVEYMHPEGLYSIARAIGKSLKVDTLTLNMLRPSVARLCVEVDLTKDFPRSVKIVKKGKKHEQQFTYEHIPSYCSKCCKIGHKEEDCRIGKPHLQKESSRKDAIPVIKSKGVKQALKMREDVDKSGFDVQILQSNPLKGVESQYLRMQKSESVPSQAAKTLVPHHPAKTLAAGAHAETPVVRLGESTSGLSAMEKLVIPVDFPDEVSPPSAVSNHFAVLETIDESENENVDDAGEDHVEDVFIKDLTLGLDPLERSKPADASQPFEEAQMTIQQLGSGDILEVGRSTDDGEIGKSSGPKEIEESARNVWFDGDNDDARVEDSVQGEESVLKKHGLYAKTTRVARQSLWRNSIDFRHQTSCSPWMVAGEFNVIRSLEEYSGVSVQDHGAMWEFNECIYDCDLIEIPATGEDFTWGGTRSTGWERRVRQSLFKIQAPDGSMLTSRDGIEQEAVRFFKDLLNDPSDDQGCDATQEDFLEHIPLTLTQDDTWLLSKPITLEEIKEAVFNLGEESALRIDGYGGVFYRSDWT</sequence>
<protein>
    <submittedName>
        <fullName evidence="1">OLC1v1016196C1</fullName>
    </submittedName>
</protein>
<name>A0AAV1E6L6_OLDCO</name>
<evidence type="ECO:0000313" key="1">
    <source>
        <dbReference type="EMBL" id="CAI9115322.1"/>
    </source>
</evidence>
<proteinExistence type="predicted"/>
<dbReference type="PANTHER" id="PTHR31286">
    <property type="entry name" value="GLYCINE-RICH CELL WALL STRUCTURAL PROTEIN 1.8-LIKE"/>
    <property type="match status" value="1"/>
</dbReference>
<dbReference type="PANTHER" id="PTHR31286:SF179">
    <property type="entry name" value="RNASE H TYPE-1 DOMAIN-CONTAINING PROTEIN"/>
    <property type="match status" value="1"/>
</dbReference>
<gene>
    <name evidence="1" type="ORF">OLC1_LOCUS21874</name>
</gene>
<dbReference type="InterPro" id="IPR040256">
    <property type="entry name" value="At4g02000-like"/>
</dbReference>
<dbReference type="AlphaFoldDB" id="A0AAV1E6L6"/>
<reference evidence="1" key="1">
    <citation type="submission" date="2023-03" db="EMBL/GenBank/DDBJ databases">
        <authorList>
            <person name="Julca I."/>
        </authorList>
    </citation>
    <scope>NUCLEOTIDE SEQUENCE</scope>
</reference>
<organism evidence="1 2">
    <name type="scientific">Oldenlandia corymbosa var. corymbosa</name>
    <dbReference type="NCBI Taxonomy" id="529605"/>
    <lineage>
        <taxon>Eukaryota</taxon>
        <taxon>Viridiplantae</taxon>
        <taxon>Streptophyta</taxon>
        <taxon>Embryophyta</taxon>
        <taxon>Tracheophyta</taxon>
        <taxon>Spermatophyta</taxon>
        <taxon>Magnoliopsida</taxon>
        <taxon>eudicotyledons</taxon>
        <taxon>Gunneridae</taxon>
        <taxon>Pentapetalae</taxon>
        <taxon>asterids</taxon>
        <taxon>lamiids</taxon>
        <taxon>Gentianales</taxon>
        <taxon>Rubiaceae</taxon>
        <taxon>Rubioideae</taxon>
        <taxon>Spermacoceae</taxon>
        <taxon>Hedyotis-Oldenlandia complex</taxon>
        <taxon>Oldenlandia</taxon>
    </lineage>
</organism>